<feature type="region of interest" description="Disordered" evidence="1">
    <location>
        <begin position="58"/>
        <end position="88"/>
    </location>
</feature>
<protein>
    <submittedName>
        <fullName evidence="2">(Mediterranean fruit fly) hypothetical protein</fullName>
    </submittedName>
</protein>
<feature type="compositionally biased region" description="Basic and acidic residues" evidence="1">
    <location>
        <begin position="79"/>
        <end position="88"/>
    </location>
</feature>
<keyword evidence="3" id="KW-1185">Reference proteome</keyword>
<comment type="caution">
    <text evidence="2">The sequence shown here is derived from an EMBL/GenBank/DDBJ whole genome shotgun (WGS) entry which is preliminary data.</text>
</comment>
<name>A0A811UP35_CERCA</name>
<evidence type="ECO:0000313" key="2">
    <source>
        <dbReference type="EMBL" id="CAD7000630.1"/>
    </source>
</evidence>
<proteinExistence type="predicted"/>
<dbReference type="AlphaFoldDB" id="A0A811UP35"/>
<reference evidence="2" key="1">
    <citation type="submission" date="2020-11" db="EMBL/GenBank/DDBJ databases">
        <authorList>
            <person name="Whitehead M."/>
        </authorList>
    </citation>
    <scope>NUCLEOTIDE SEQUENCE</scope>
    <source>
        <strain evidence="2">EGII</strain>
    </source>
</reference>
<sequence length="88" mass="10013">MANVQAVDVMQEKLGDGAEEETTLAIVDLQTLMLSLKFYIRLFLIEMRLRAGGNLEAQHTSIPRPGYQHSCLKTRHEKQRNDRGHHGV</sequence>
<dbReference type="Proteomes" id="UP000606786">
    <property type="component" value="Unassembled WGS sequence"/>
</dbReference>
<evidence type="ECO:0000256" key="1">
    <source>
        <dbReference type="SAM" id="MobiDB-lite"/>
    </source>
</evidence>
<evidence type="ECO:0000313" key="3">
    <source>
        <dbReference type="Proteomes" id="UP000606786"/>
    </source>
</evidence>
<accession>A0A811UP35</accession>
<organism evidence="2 3">
    <name type="scientific">Ceratitis capitata</name>
    <name type="common">Mediterranean fruit fly</name>
    <name type="synonym">Tephritis capitata</name>
    <dbReference type="NCBI Taxonomy" id="7213"/>
    <lineage>
        <taxon>Eukaryota</taxon>
        <taxon>Metazoa</taxon>
        <taxon>Ecdysozoa</taxon>
        <taxon>Arthropoda</taxon>
        <taxon>Hexapoda</taxon>
        <taxon>Insecta</taxon>
        <taxon>Pterygota</taxon>
        <taxon>Neoptera</taxon>
        <taxon>Endopterygota</taxon>
        <taxon>Diptera</taxon>
        <taxon>Brachycera</taxon>
        <taxon>Muscomorpha</taxon>
        <taxon>Tephritoidea</taxon>
        <taxon>Tephritidae</taxon>
        <taxon>Ceratitis</taxon>
        <taxon>Ceratitis</taxon>
    </lineage>
</organism>
<dbReference type="EMBL" id="CAJHJT010000012">
    <property type="protein sequence ID" value="CAD7000630.1"/>
    <property type="molecule type" value="Genomic_DNA"/>
</dbReference>
<gene>
    <name evidence="2" type="ORF">CCAP1982_LOCUS9104</name>
</gene>